<dbReference type="OrthoDB" id="3912350at2759"/>
<reference evidence="2 4" key="1">
    <citation type="submission" date="2020-04" db="EMBL/GenBank/DDBJ databases">
        <title>Genome Assembly and Annotation of Botryosphaeria dothidea sdau 11-99, a Latent Pathogen of Apple Fruit Ring Rot in China.</title>
        <authorList>
            <person name="Yu C."/>
            <person name="Diao Y."/>
            <person name="Lu Q."/>
            <person name="Zhao J."/>
            <person name="Cui S."/>
            <person name="Peng C."/>
            <person name="He B."/>
            <person name="Liu H."/>
        </authorList>
    </citation>
    <scope>NUCLEOTIDE SEQUENCE [LARGE SCALE GENOMIC DNA]</scope>
    <source>
        <strain evidence="2">Sdau11-99</strain>
        <strain evidence="4">sdau11-99</strain>
    </source>
</reference>
<evidence type="ECO:0000256" key="1">
    <source>
        <dbReference type="SAM" id="SignalP"/>
    </source>
</evidence>
<evidence type="ECO:0000313" key="4">
    <source>
        <dbReference type="Proteomes" id="UP000572817"/>
    </source>
</evidence>
<feature type="chain" id="PRO_5035101436" evidence="1">
    <location>
        <begin position="17"/>
        <end position="159"/>
    </location>
</feature>
<comment type="caution">
    <text evidence="2">The sequence shown here is derived from an EMBL/GenBank/DDBJ whole genome shotgun (WGS) entry which is preliminary data.</text>
</comment>
<accession>A0A8H4IH76</accession>
<evidence type="ECO:0000313" key="3">
    <source>
        <dbReference type="EMBL" id="KAF4305095.1"/>
    </source>
</evidence>
<name>A0A8H4IH76_9PEZI</name>
<dbReference type="Proteomes" id="UP000572817">
    <property type="component" value="Unassembled WGS sequence"/>
</dbReference>
<dbReference type="EMBL" id="WWBZ02000040">
    <property type="protein sequence ID" value="KAF4305095.1"/>
    <property type="molecule type" value="Genomic_DNA"/>
</dbReference>
<keyword evidence="1" id="KW-0732">Signal</keyword>
<keyword evidence="4" id="KW-1185">Reference proteome</keyword>
<organism evidence="2 4">
    <name type="scientific">Botryosphaeria dothidea</name>
    <dbReference type="NCBI Taxonomy" id="55169"/>
    <lineage>
        <taxon>Eukaryota</taxon>
        <taxon>Fungi</taxon>
        <taxon>Dikarya</taxon>
        <taxon>Ascomycota</taxon>
        <taxon>Pezizomycotina</taxon>
        <taxon>Dothideomycetes</taxon>
        <taxon>Dothideomycetes incertae sedis</taxon>
        <taxon>Botryosphaeriales</taxon>
        <taxon>Botryosphaeriaceae</taxon>
        <taxon>Botryosphaeria</taxon>
    </lineage>
</organism>
<evidence type="ECO:0000313" key="2">
    <source>
        <dbReference type="EMBL" id="KAF4300659.1"/>
    </source>
</evidence>
<protein>
    <submittedName>
        <fullName evidence="2">Uncharacterized protein</fullName>
    </submittedName>
</protein>
<dbReference type="AlphaFoldDB" id="A0A8H4IH76"/>
<sequence length="159" mass="16669">MRFSILPVILPVLAAALPTSQTASSGSESLQTYQVPVAIPEELSGLINQDSSMFISNPSGGLLGPVHAQFGQFDTSTGQSTVSDDYVVPLALLPPSLLDRTLKDVGLLVSQGPESLTTVLVGALTFDQVNNPGDKLKERQVPITGPIGNFVAQLIGAIW</sequence>
<proteinExistence type="predicted"/>
<feature type="signal peptide" evidence="1">
    <location>
        <begin position="1"/>
        <end position="16"/>
    </location>
</feature>
<gene>
    <name evidence="3" type="ORF">GTA08_BOTSDO07146</name>
    <name evidence="2" type="ORF">GTA08_BOTSDO11341</name>
</gene>
<dbReference type="EMBL" id="WWBZ02000082">
    <property type="protein sequence ID" value="KAF4300659.1"/>
    <property type="molecule type" value="Genomic_DNA"/>
</dbReference>